<dbReference type="Pfam" id="PF18757">
    <property type="entry name" value="Nmad5"/>
    <property type="match status" value="1"/>
</dbReference>
<dbReference type="InterPro" id="IPR040835">
    <property type="entry name" value="Nmad5"/>
</dbReference>
<name>A0A761KUT2_SALER</name>
<protein>
    <recommendedName>
        <fullName evidence="1">Nucleotide modification associated domain-containing protein</fullName>
    </recommendedName>
</protein>
<feature type="domain" description="Nucleotide modification associated" evidence="1">
    <location>
        <begin position="6"/>
        <end position="205"/>
    </location>
</feature>
<organism evidence="2">
    <name type="scientific">Salmonella enterica</name>
    <name type="common">Salmonella choleraesuis</name>
    <dbReference type="NCBI Taxonomy" id="28901"/>
    <lineage>
        <taxon>Bacteria</taxon>
        <taxon>Pseudomonadati</taxon>
        <taxon>Pseudomonadota</taxon>
        <taxon>Gammaproteobacteria</taxon>
        <taxon>Enterobacterales</taxon>
        <taxon>Enterobacteriaceae</taxon>
        <taxon>Salmonella</taxon>
    </lineage>
</organism>
<dbReference type="AlphaFoldDB" id="A0A761KUT2"/>
<dbReference type="EMBL" id="DAAXYS010000060">
    <property type="protein sequence ID" value="HAG3149153.1"/>
    <property type="molecule type" value="Genomic_DNA"/>
</dbReference>
<reference evidence="2" key="1">
    <citation type="journal article" date="2018" name="Genome Biol.">
        <title>SKESA: strategic k-mer extension for scrupulous assemblies.</title>
        <authorList>
            <person name="Souvorov A."/>
            <person name="Agarwala R."/>
            <person name="Lipman D.J."/>
        </authorList>
    </citation>
    <scope>NUCLEOTIDE SEQUENCE</scope>
    <source>
        <strain evidence="2">MA.S/20050497</strain>
    </source>
</reference>
<gene>
    <name evidence="2" type="ORF">G8Z18_003829</name>
</gene>
<reference evidence="2" key="2">
    <citation type="submission" date="2020-02" db="EMBL/GenBank/DDBJ databases">
        <authorList>
            <consortium name="NCBI Pathogen Detection Project"/>
        </authorList>
    </citation>
    <scope>NUCLEOTIDE SEQUENCE</scope>
    <source>
        <strain evidence="2">MA.S/20050497</strain>
    </source>
</reference>
<evidence type="ECO:0000259" key="1">
    <source>
        <dbReference type="Pfam" id="PF18757"/>
    </source>
</evidence>
<comment type="caution">
    <text evidence="2">The sequence shown here is derived from an EMBL/GenBank/DDBJ whole genome shotgun (WGS) entry which is preliminary data.</text>
</comment>
<sequence>MSQPVLTNHLKTQIINNALEKAGIPKRKSALRAARVEWAERVRLAAIGGVEKEAEILKNIKKIESMATKIPDSLKTNSSLIRKGCCIYLNLAGARANIYFNGNYRGYESGAPEHINKIVPAEFTLLGEDPLVTEFYSFDALSTQIKSDETEIIQNVSAALNKVRTVKRLLDVWPEAKELLPTDAPPVPLAPAVHRETLNEMIGLPTNTVSDTQ</sequence>
<accession>A0A761KUT2</accession>
<evidence type="ECO:0000313" key="2">
    <source>
        <dbReference type="EMBL" id="HAG3149153.1"/>
    </source>
</evidence>
<proteinExistence type="predicted"/>